<reference evidence="12 13" key="1">
    <citation type="submission" date="2018-01" db="EMBL/GenBank/DDBJ databases">
        <title>Draft genome sequences of Chryseobacterium lactis NCTC11390, Chryseobacterium oncorhynchi 701B-08, and Chryseobacterium viscerum 687B-08.</title>
        <authorList>
            <person name="Jeong J.-J."/>
            <person name="Lee Y.J."/>
            <person name="Park B."/>
            <person name="Choi I.-G."/>
            <person name="Kim K.D."/>
        </authorList>
    </citation>
    <scope>NUCLEOTIDE SEQUENCE [LARGE SCALE GENOMIC DNA]</scope>
    <source>
        <strain evidence="12 13">NCTC11390</strain>
    </source>
</reference>
<evidence type="ECO:0000256" key="6">
    <source>
        <dbReference type="ARBA" id="ARBA00023002"/>
    </source>
</evidence>
<dbReference type="AlphaFoldDB" id="A0A3G6RR99"/>
<dbReference type="Pfam" id="PF07992">
    <property type="entry name" value="Pyr_redox_2"/>
    <property type="match status" value="1"/>
</dbReference>
<dbReference type="GO" id="GO:0050136">
    <property type="term" value="F:NADH dehydrogenase (quinone) (non-electrogenic) activity"/>
    <property type="evidence" value="ECO:0007669"/>
    <property type="project" value="UniProtKB-EC"/>
</dbReference>
<dbReference type="InterPro" id="IPR023753">
    <property type="entry name" value="FAD/NAD-binding_dom"/>
</dbReference>
<evidence type="ECO:0000256" key="4">
    <source>
        <dbReference type="ARBA" id="ARBA00022827"/>
    </source>
</evidence>
<evidence type="ECO:0000256" key="7">
    <source>
        <dbReference type="ARBA" id="ARBA00023027"/>
    </source>
</evidence>
<evidence type="ECO:0000256" key="2">
    <source>
        <dbReference type="ARBA" id="ARBA00012637"/>
    </source>
</evidence>
<dbReference type="InterPro" id="IPR045024">
    <property type="entry name" value="NDH-2"/>
</dbReference>
<dbReference type="PANTHER" id="PTHR43706:SF47">
    <property type="entry name" value="EXTERNAL NADH-UBIQUINONE OXIDOREDUCTASE 1, MITOCHONDRIAL-RELATED"/>
    <property type="match status" value="1"/>
</dbReference>
<dbReference type="Proteomes" id="UP000236262">
    <property type="component" value="Unassembled WGS sequence"/>
</dbReference>
<protein>
    <recommendedName>
        <fullName evidence="2">NADH:ubiquinone reductase (non-electrogenic)</fullName>
        <ecNumber evidence="2">1.6.5.9</ecNumber>
    </recommendedName>
</protein>
<reference evidence="11 14" key="2">
    <citation type="submission" date="2018-11" db="EMBL/GenBank/DDBJ databases">
        <title>Proposal to divide the Flavobacteriaceae and reorganize its genera based on Amino Acid Identity values calculated from whole genome sequences.</title>
        <authorList>
            <person name="Nicholson A.C."/>
            <person name="Gulvik C.A."/>
            <person name="Whitney A.M."/>
            <person name="Humrighouse B.W."/>
            <person name="Bell M."/>
            <person name="Holmes B."/>
            <person name="Steigerwalt A.G."/>
            <person name="Villarma A."/>
            <person name="Sheth M."/>
            <person name="Batra D."/>
            <person name="Pryor J."/>
            <person name="Bernardet J.-F."/>
            <person name="Hugo C."/>
            <person name="Kampfer P."/>
            <person name="Newman J."/>
            <person name="McQuiston J.R."/>
        </authorList>
    </citation>
    <scope>NUCLEOTIDE SEQUENCE [LARGE SCALE GENOMIC DNA]</scope>
    <source>
        <strain evidence="11 14">KC_1864</strain>
    </source>
</reference>
<dbReference type="EMBL" id="PPEH01000006">
    <property type="protein sequence ID" value="PNW12575.1"/>
    <property type="molecule type" value="Genomic_DNA"/>
</dbReference>
<organism evidence="12 13">
    <name type="scientific">Chryseobacterium lactis</name>
    <dbReference type="NCBI Taxonomy" id="1241981"/>
    <lineage>
        <taxon>Bacteria</taxon>
        <taxon>Pseudomonadati</taxon>
        <taxon>Bacteroidota</taxon>
        <taxon>Flavobacteriia</taxon>
        <taxon>Flavobacteriales</taxon>
        <taxon>Weeksellaceae</taxon>
        <taxon>Chryseobacterium group</taxon>
        <taxon>Chryseobacterium</taxon>
    </lineage>
</organism>
<keyword evidence="6" id="KW-0560">Oxidoreductase</keyword>
<proteinExistence type="inferred from homology"/>
<evidence type="ECO:0000256" key="8">
    <source>
        <dbReference type="ARBA" id="ARBA00047599"/>
    </source>
</evidence>
<evidence type="ECO:0000313" key="11">
    <source>
        <dbReference type="EMBL" id="AZA84020.1"/>
    </source>
</evidence>
<evidence type="ECO:0000256" key="3">
    <source>
        <dbReference type="ARBA" id="ARBA00022630"/>
    </source>
</evidence>
<evidence type="ECO:0000313" key="14">
    <source>
        <dbReference type="Proteomes" id="UP000279972"/>
    </source>
</evidence>
<gene>
    <name evidence="12" type="ORF">C1637_16125</name>
    <name evidence="11" type="ORF">EG342_19965</name>
</gene>
<dbReference type="PRINTS" id="PR00411">
    <property type="entry name" value="PNDRDTASEI"/>
</dbReference>
<dbReference type="RefSeq" id="WP_103292761.1">
    <property type="nucleotide sequence ID" value="NZ_CP033924.1"/>
</dbReference>
<evidence type="ECO:0000259" key="10">
    <source>
        <dbReference type="Pfam" id="PF22366"/>
    </source>
</evidence>
<dbReference type="InterPro" id="IPR036188">
    <property type="entry name" value="FAD/NAD-bd_sf"/>
</dbReference>
<comment type="catalytic activity">
    <reaction evidence="8">
        <text>a quinone + NADH + H(+) = a quinol + NAD(+)</text>
        <dbReference type="Rhea" id="RHEA:46160"/>
        <dbReference type="ChEBI" id="CHEBI:15378"/>
        <dbReference type="ChEBI" id="CHEBI:24646"/>
        <dbReference type="ChEBI" id="CHEBI:57540"/>
        <dbReference type="ChEBI" id="CHEBI:57945"/>
        <dbReference type="ChEBI" id="CHEBI:132124"/>
        <dbReference type="EC" id="1.6.5.9"/>
    </reaction>
</comment>
<evidence type="ECO:0000259" key="9">
    <source>
        <dbReference type="Pfam" id="PF07992"/>
    </source>
</evidence>
<evidence type="ECO:0000256" key="5">
    <source>
        <dbReference type="ARBA" id="ARBA00022946"/>
    </source>
</evidence>
<evidence type="ECO:0000256" key="1">
    <source>
        <dbReference type="ARBA" id="ARBA00005272"/>
    </source>
</evidence>
<feature type="domain" description="FAD/NAD(P)-binding" evidence="9">
    <location>
        <begin position="3"/>
        <end position="323"/>
    </location>
</feature>
<dbReference type="SUPFAM" id="SSF51905">
    <property type="entry name" value="FAD/NAD(P)-binding domain"/>
    <property type="match status" value="2"/>
</dbReference>
<dbReference type="PRINTS" id="PR00368">
    <property type="entry name" value="FADPNR"/>
</dbReference>
<keyword evidence="14" id="KW-1185">Reference proteome</keyword>
<evidence type="ECO:0000313" key="12">
    <source>
        <dbReference type="EMBL" id="PNW12575.1"/>
    </source>
</evidence>
<keyword evidence="5" id="KW-0809">Transit peptide</keyword>
<dbReference type="EC" id="1.6.5.9" evidence="2"/>
<name>A0A3G6RR99_CHRLC</name>
<dbReference type="KEGG" id="clac:EG342_19965"/>
<accession>A0A3G6RR99</accession>
<keyword evidence="7" id="KW-0520">NAD</keyword>
<keyword evidence="3" id="KW-0285">Flavoprotein</keyword>
<sequence length="423" mass="46811">MKKIIIIGGGFAGTNLANKLAKNPDFDIILVDINNYNFFPPLIYQVATAFIEPSNISYPFRKMFQGKENVEFHLGSLVMIHQQANIVETDKGYLKYDYLVLAMGTETNFFGNKNIEEKAFPMKNINDAIALRNHILLSMEKATTTNDAEEEKKLRNIVIAGGGATGVEVAGMLSDMSRNIISKDYPNLVEGVGKIYLIDGSNALLGPMSQKSQQEALKVLKARGVHIILNTLVSDYNDEVVTLGDNQKIPTATLVWASGVIARQAPGLPESSITRGRRIMVDEFNKVLDTDNIFAIGDQCLQISDKNYPNGHPQLAQIAIQQGVLLAGNLVRLEEQKPLKPFSYHNKGSMAAIAKFKSVVDFPKGGFMKGFMAWLTWLFIHLIPISGSRNKFKLASNWIVSFMTNDPTLRLILGTEKKDANPS</sequence>
<feature type="domain" description="External alternative NADH-ubiquinone oxidoreductase-like C-terminal" evidence="10">
    <location>
        <begin position="347"/>
        <end position="403"/>
    </location>
</feature>
<dbReference type="EMBL" id="CP033924">
    <property type="protein sequence ID" value="AZA84020.1"/>
    <property type="molecule type" value="Genomic_DNA"/>
</dbReference>
<evidence type="ECO:0000313" key="13">
    <source>
        <dbReference type="Proteomes" id="UP000236262"/>
    </source>
</evidence>
<dbReference type="Gene3D" id="3.50.50.100">
    <property type="match status" value="1"/>
</dbReference>
<dbReference type="Pfam" id="PF22366">
    <property type="entry name" value="NDH2_C"/>
    <property type="match status" value="1"/>
</dbReference>
<dbReference type="InterPro" id="IPR054585">
    <property type="entry name" value="NDH2-like_C"/>
</dbReference>
<dbReference type="Proteomes" id="UP000279972">
    <property type="component" value="Chromosome"/>
</dbReference>
<dbReference type="PANTHER" id="PTHR43706">
    <property type="entry name" value="NADH DEHYDROGENASE"/>
    <property type="match status" value="1"/>
</dbReference>
<keyword evidence="4" id="KW-0274">FAD</keyword>
<comment type="similarity">
    <text evidence="1">Belongs to the NADH dehydrogenase family.</text>
</comment>
<dbReference type="OrthoDB" id="9781621at2"/>